<feature type="domain" description="SLBB" evidence="17">
    <location>
        <begin position="141"/>
        <end position="220"/>
    </location>
</feature>
<dbReference type="GO" id="GO:0015288">
    <property type="term" value="F:porin activity"/>
    <property type="evidence" value="ECO:0007669"/>
    <property type="project" value="UniProtKB-KW"/>
</dbReference>
<keyword evidence="13" id="KW-0998">Cell outer membrane</keyword>
<keyword evidence="4" id="KW-1134">Transmembrane beta strand</keyword>
<evidence type="ECO:0000256" key="4">
    <source>
        <dbReference type="ARBA" id="ARBA00022452"/>
    </source>
</evidence>
<keyword evidence="14" id="KW-0449">Lipoprotein</keyword>
<dbReference type="GO" id="GO:0046930">
    <property type="term" value="C:pore complex"/>
    <property type="evidence" value="ECO:0007669"/>
    <property type="project" value="UniProtKB-KW"/>
</dbReference>
<evidence type="ECO:0000256" key="10">
    <source>
        <dbReference type="ARBA" id="ARBA00023114"/>
    </source>
</evidence>
<keyword evidence="6 15" id="KW-0812">Transmembrane</keyword>
<evidence type="ECO:0000256" key="15">
    <source>
        <dbReference type="SAM" id="Phobius"/>
    </source>
</evidence>
<comment type="subcellular location">
    <subcellularLocation>
        <location evidence="1">Cell outer membrane</location>
        <topology evidence="1">Multi-pass membrane protein</topology>
    </subcellularLocation>
</comment>
<evidence type="ECO:0000256" key="11">
    <source>
        <dbReference type="ARBA" id="ARBA00023136"/>
    </source>
</evidence>
<evidence type="ECO:0000256" key="12">
    <source>
        <dbReference type="ARBA" id="ARBA00023139"/>
    </source>
</evidence>
<keyword evidence="10" id="KW-0626">Porin</keyword>
<evidence type="ECO:0000259" key="17">
    <source>
        <dbReference type="Pfam" id="PF22461"/>
    </source>
</evidence>
<dbReference type="InterPro" id="IPR049712">
    <property type="entry name" value="Poly_export"/>
</dbReference>
<evidence type="ECO:0000259" key="16">
    <source>
        <dbReference type="Pfam" id="PF02563"/>
    </source>
</evidence>
<evidence type="ECO:0000256" key="6">
    <source>
        <dbReference type="ARBA" id="ARBA00022692"/>
    </source>
</evidence>
<accession>A0A4S3M1F1</accession>
<gene>
    <name evidence="18" type="ORF">E7Z59_13575</name>
</gene>
<evidence type="ECO:0000256" key="3">
    <source>
        <dbReference type="ARBA" id="ARBA00022448"/>
    </source>
</evidence>
<evidence type="ECO:0000256" key="9">
    <source>
        <dbReference type="ARBA" id="ARBA00023065"/>
    </source>
</evidence>
<dbReference type="AlphaFoldDB" id="A0A4S3M1F1"/>
<protein>
    <submittedName>
        <fullName evidence="18">Polysaccharide export protein</fullName>
    </submittedName>
</protein>
<evidence type="ECO:0000313" key="19">
    <source>
        <dbReference type="Proteomes" id="UP000305939"/>
    </source>
</evidence>
<comment type="caution">
    <text evidence="18">The sequence shown here is derived from an EMBL/GenBank/DDBJ whole genome shotgun (WGS) entry which is preliminary data.</text>
</comment>
<keyword evidence="11 15" id="KW-0472">Membrane</keyword>
<feature type="domain" description="Polysaccharide export protein N-terminal" evidence="16">
    <location>
        <begin position="52"/>
        <end position="138"/>
    </location>
</feature>
<evidence type="ECO:0000256" key="5">
    <source>
        <dbReference type="ARBA" id="ARBA00022597"/>
    </source>
</evidence>
<dbReference type="GO" id="GO:0015159">
    <property type="term" value="F:polysaccharide transmembrane transporter activity"/>
    <property type="evidence" value="ECO:0007669"/>
    <property type="project" value="InterPro"/>
</dbReference>
<comment type="similarity">
    <text evidence="2">Belongs to the BexD/CtrA/VexA family.</text>
</comment>
<keyword evidence="7" id="KW-0732">Signal</keyword>
<dbReference type="InterPro" id="IPR003715">
    <property type="entry name" value="Poly_export_N"/>
</dbReference>
<dbReference type="OrthoDB" id="662756at2"/>
<dbReference type="Pfam" id="PF02563">
    <property type="entry name" value="Poly_export"/>
    <property type="match status" value="1"/>
</dbReference>
<dbReference type="Proteomes" id="UP000305939">
    <property type="component" value="Unassembled WGS sequence"/>
</dbReference>
<keyword evidence="8" id="KW-0625">Polysaccharide transport</keyword>
<dbReference type="Pfam" id="PF22461">
    <property type="entry name" value="SLBB_2"/>
    <property type="match status" value="1"/>
</dbReference>
<sequence length="257" mass="29048">MSTTFHSNKSLTRLLLFILIIFCTSCATRKDVAYFQNAREFETIVETRSFEPRIKVDDLLSIHISSFNQEATKPFNLTKGEGVNYQEVDYVVDKEGNIEFPILGKLHVKGLTTSEVKAIFVEKLQGFLKEPVINVRIKNFQVTVMGHVKRPGSFNIVTERITLLEALSMAGDLDIKARRDNVLVIRDFDGVKTFTRVNLTTKEFINSPVYFLTQNDVVYVEPNSSAIKTSELDARATIFVSLLSLIVTSTVLIITRS</sequence>
<feature type="transmembrane region" description="Helical" evidence="15">
    <location>
        <begin position="236"/>
        <end position="255"/>
    </location>
</feature>
<dbReference type="InterPro" id="IPR054765">
    <property type="entry name" value="SLBB_dom"/>
</dbReference>
<dbReference type="GO" id="GO:0009279">
    <property type="term" value="C:cell outer membrane"/>
    <property type="evidence" value="ECO:0007669"/>
    <property type="project" value="UniProtKB-SubCell"/>
</dbReference>
<proteinExistence type="inferred from homology"/>
<keyword evidence="5" id="KW-0762">Sugar transport</keyword>
<reference evidence="18 19" key="1">
    <citation type="submission" date="2019-04" db="EMBL/GenBank/DDBJ databases">
        <title>Draft genome sequence of Robertkochia marina CC-AMO-30D.</title>
        <authorList>
            <person name="Hameed A."/>
            <person name="Lin S.-Y."/>
            <person name="Shahina M."/>
            <person name="Lai W.-A."/>
            <person name="Young C.-C."/>
        </authorList>
    </citation>
    <scope>NUCLEOTIDE SEQUENCE [LARGE SCALE GENOMIC DNA]</scope>
    <source>
        <strain evidence="18 19">CC-AMO-30D</strain>
    </source>
</reference>
<name>A0A4S3M1F1_9FLAO</name>
<keyword evidence="12" id="KW-0564">Palmitate</keyword>
<dbReference type="GO" id="GO:0006811">
    <property type="term" value="P:monoatomic ion transport"/>
    <property type="evidence" value="ECO:0007669"/>
    <property type="project" value="UniProtKB-KW"/>
</dbReference>
<evidence type="ECO:0000256" key="8">
    <source>
        <dbReference type="ARBA" id="ARBA00023047"/>
    </source>
</evidence>
<dbReference type="PANTHER" id="PTHR33619">
    <property type="entry name" value="POLYSACCHARIDE EXPORT PROTEIN GFCE-RELATED"/>
    <property type="match status" value="1"/>
</dbReference>
<evidence type="ECO:0000256" key="14">
    <source>
        <dbReference type="ARBA" id="ARBA00023288"/>
    </source>
</evidence>
<evidence type="ECO:0000256" key="2">
    <source>
        <dbReference type="ARBA" id="ARBA00009450"/>
    </source>
</evidence>
<dbReference type="EMBL" id="SSMC01000003">
    <property type="protein sequence ID" value="THD66803.1"/>
    <property type="molecule type" value="Genomic_DNA"/>
</dbReference>
<evidence type="ECO:0000256" key="7">
    <source>
        <dbReference type="ARBA" id="ARBA00022729"/>
    </source>
</evidence>
<keyword evidence="3" id="KW-0813">Transport</keyword>
<evidence type="ECO:0000256" key="1">
    <source>
        <dbReference type="ARBA" id="ARBA00004571"/>
    </source>
</evidence>
<keyword evidence="9" id="KW-0406">Ion transport</keyword>
<keyword evidence="19" id="KW-1185">Reference proteome</keyword>
<evidence type="ECO:0000256" key="13">
    <source>
        <dbReference type="ARBA" id="ARBA00023237"/>
    </source>
</evidence>
<evidence type="ECO:0000313" key="18">
    <source>
        <dbReference type="EMBL" id="THD66803.1"/>
    </source>
</evidence>
<dbReference type="Gene3D" id="3.30.1950.10">
    <property type="entry name" value="wza like domain"/>
    <property type="match status" value="1"/>
</dbReference>
<organism evidence="18 19">
    <name type="scientific">Robertkochia marina</name>
    <dbReference type="NCBI Taxonomy" id="1227945"/>
    <lineage>
        <taxon>Bacteria</taxon>
        <taxon>Pseudomonadati</taxon>
        <taxon>Bacteroidota</taxon>
        <taxon>Flavobacteriia</taxon>
        <taxon>Flavobacteriales</taxon>
        <taxon>Flavobacteriaceae</taxon>
        <taxon>Robertkochia</taxon>
    </lineage>
</organism>
<dbReference type="PANTHER" id="PTHR33619:SF3">
    <property type="entry name" value="POLYSACCHARIDE EXPORT PROTEIN GFCE-RELATED"/>
    <property type="match status" value="1"/>
</dbReference>
<keyword evidence="15" id="KW-1133">Transmembrane helix</keyword>